<dbReference type="InterPro" id="IPR028994">
    <property type="entry name" value="Integrin_alpha_N"/>
</dbReference>
<dbReference type="PROSITE" id="PS51257">
    <property type="entry name" value="PROKAR_LIPOPROTEIN"/>
    <property type="match status" value="1"/>
</dbReference>
<name>A0ABQ2BVA3_9FLAO</name>
<evidence type="ECO:0000259" key="2">
    <source>
        <dbReference type="Pfam" id="PF07593"/>
    </source>
</evidence>
<evidence type="ECO:0000313" key="4">
    <source>
        <dbReference type="Proteomes" id="UP000624701"/>
    </source>
</evidence>
<dbReference type="SUPFAM" id="SSF69318">
    <property type="entry name" value="Integrin alpha N-terminal domain"/>
    <property type="match status" value="3"/>
</dbReference>
<dbReference type="RefSeq" id="WP_188373297.1">
    <property type="nucleotide sequence ID" value="NZ_BMDQ01000001.1"/>
</dbReference>
<feature type="domain" description="ASPIC/UnbV" evidence="2">
    <location>
        <begin position="546"/>
        <end position="609"/>
    </location>
</feature>
<dbReference type="InterPro" id="IPR027039">
    <property type="entry name" value="Crtac1"/>
</dbReference>
<sequence>MIFLKRLSILFFIFLVFSCNDEEKKTTVETNTKTEKTKKSNEPSLFTYLEPSETNITFRNDISETEAFNFILYAYLYNGGGVAIGDINNDGLDDIYFSGNTVSNKLYLNQGNFRFKDITASAKVGGGKGFKTGVTMADINNDGYLDIYVCKSAQSNEDLRKNVLYINNGDSTFIEKAEQYGLDDSGYSVQAYFFDSDGDNDLDVYVLNHTSNMLEANMIKVSKNNDGTLGIAELDDYTGRTDRFYVNKEGRFIDYSKEAGVLGDAFGLSAIIGDFNNDFRPDIYVCNDYSMPDKLFVNQGNNNFKDELDKYFKNTSFSSMGSDYADVNNDGFFDLMTLDMAPKKNDRRKMMLMPQNYDKYEKMVKYGFGAQYTANAMQINTGIGSFSNIGFLDNLAQTEWSWNVLLADFDNDGLKDIHITNGYNRDVTNNDYSRYKMDELQKKLNQKQITLKQWIEEIPSIPVSSFLFQNKAFNNFEDVSEKWNSGKPAFSNGAAYSDLDNDGFLDVVVNNINEVPFIMKNNGKQQLENGFVSLKFDYTKGRPLEGTIAKLTLSDGSVLTEQYNPTRGFLSSSQHRLHFGVKKGLAVNKLEIIWPNQKMQTIEDLNLNQISSIRYNPTSTYTSTKDAKPYFEEKTDLLGKGFSHTENEFIDFKREALLHHKYSEEGPAVAIADVNGDGLEDVYLGGAKDFTGKLFLQTQSGKFDYKFLVGFEIDKTHEDTDAVFFDANGDGRLDLYVVSGGNENKANAQTYLDRLYFGDGKGNFNRVRNVLPELFTSGSVVKIHDIDGDGDQDIFIGSRVTPGRYPQAPRSYILNNDNGIFKDVTLQWAKGLASIGMVTDAEFADLDNDGTKELIISGEWIPVSVFKFENGTYQNRTIEFGLDKKVGWWNSVTVADINGDGFKDIVAGNLGLNSIFKASDSEPTELYFKDFDNNGSIDPVITTYIEGVSYPLHNRDRMLNHMVMLKKRFTRYAPYSNATITDIFTPQELQNVNVLKANHFQHTLFVNDNGKGFKAQNLPSETQISVLNDAVIKDLNKDGNVDVITGGNFYGTDAEYGRYDASIGTTLINKGNSNFEAISATESGLEISGNVQHIKEVSVAGQPHLLVIRNNEPASLIKITSD</sequence>
<keyword evidence="4" id="KW-1185">Reference proteome</keyword>
<dbReference type="EMBL" id="BMDQ01000001">
    <property type="protein sequence ID" value="GGI56380.1"/>
    <property type="molecule type" value="Genomic_DNA"/>
</dbReference>
<dbReference type="Pfam" id="PF07593">
    <property type="entry name" value="UnbV_ASPIC"/>
    <property type="match status" value="1"/>
</dbReference>
<keyword evidence="1" id="KW-0732">Signal</keyword>
<evidence type="ECO:0000313" key="3">
    <source>
        <dbReference type="EMBL" id="GGI56380.1"/>
    </source>
</evidence>
<evidence type="ECO:0000256" key="1">
    <source>
        <dbReference type="ARBA" id="ARBA00022729"/>
    </source>
</evidence>
<protein>
    <recommendedName>
        <fullName evidence="2">ASPIC/UnbV domain-containing protein</fullName>
    </recommendedName>
</protein>
<proteinExistence type="predicted"/>
<reference evidence="4" key="1">
    <citation type="journal article" date="2019" name="Int. J. Syst. Evol. Microbiol.">
        <title>The Global Catalogue of Microorganisms (GCM) 10K type strain sequencing project: providing services to taxonomists for standard genome sequencing and annotation.</title>
        <authorList>
            <consortium name="The Broad Institute Genomics Platform"/>
            <consortium name="The Broad Institute Genome Sequencing Center for Infectious Disease"/>
            <person name="Wu L."/>
            <person name="Ma J."/>
        </authorList>
    </citation>
    <scope>NUCLEOTIDE SEQUENCE [LARGE SCALE GENOMIC DNA]</scope>
    <source>
        <strain evidence="4">CCM 8681</strain>
    </source>
</reference>
<dbReference type="Gene3D" id="2.130.10.130">
    <property type="entry name" value="Integrin alpha, N-terminal"/>
    <property type="match status" value="3"/>
</dbReference>
<dbReference type="Pfam" id="PF13517">
    <property type="entry name" value="FG-GAP_3"/>
    <property type="match status" value="4"/>
</dbReference>
<dbReference type="InterPro" id="IPR013517">
    <property type="entry name" value="FG-GAP"/>
</dbReference>
<dbReference type="Pfam" id="PF01839">
    <property type="entry name" value="FG-GAP"/>
    <property type="match status" value="1"/>
</dbReference>
<comment type="caution">
    <text evidence="3">The sequence shown here is derived from an EMBL/GenBank/DDBJ whole genome shotgun (WGS) entry which is preliminary data.</text>
</comment>
<organism evidence="3 4">
    <name type="scientific">Winogradskyella haliclonae</name>
    <dbReference type="NCBI Taxonomy" id="2048558"/>
    <lineage>
        <taxon>Bacteria</taxon>
        <taxon>Pseudomonadati</taxon>
        <taxon>Bacteroidota</taxon>
        <taxon>Flavobacteriia</taxon>
        <taxon>Flavobacteriales</taxon>
        <taxon>Flavobacteriaceae</taxon>
        <taxon>Winogradskyella</taxon>
    </lineage>
</organism>
<accession>A0ABQ2BVA3</accession>
<dbReference type="PANTHER" id="PTHR16026:SF0">
    <property type="entry name" value="CARTILAGE ACIDIC PROTEIN 1"/>
    <property type="match status" value="1"/>
</dbReference>
<dbReference type="InterPro" id="IPR011519">
    <property type="entry name" value="UnbV_ASPIC"/>
</dbReference>
<dbReference type="PANTHER" id="PTHR16026">
    <property type="entry name" value="CARTILAGE ACIDIC PROTEIN 1"/>
    <property type="match status" value="1"/>
</dbReference>
<dbReference type="Proteomes" id="UP000624701">
    <property type="component" value="Unassembled WGS sequence"/>
</dbReference>
<gene>
    <name evidence="3" type="ORF">GCM10011444_06890</name>
</gene>